<keyword evidence="6 10" id="KW-1133">Transmembrane helix</keyword>
<protein>
    <submittedName>
        <fullName evidence="13 14">Solute carrier family 41 member 1 isoform X3</fullName>
    </submittedName>
</protein>
<dbReference type="SUPFAM" id="SSF161093">
    <property type="entry name" value="MgtE membrane domain-like"/>
    <property type="match status" value="2"/>
</dbReference>
<keyword evidence="4 10" id="KW-0812">Transmembrane</keyword>
<dbReference type="RefSeq" id="XP_065674471.1">
    <property type="nucleotide sequence ID" value="XM_065818399.1"/>
</dbReference>
<keyword evidence="12" id="KW-1185">Reference proteome</keyword>
<comment type="similarity">
    <text evidence="2">Belongs to the SLC41A transporter family.</text>
</comment>
<gene>
    <name evidence="13 14" type="primary">LOC105845605</name>
</gene>
<dbReference type="Proteomes" id="UP001652625">
    <property type="component" value="Chromosome 14"/>
</dbReference>
<feature type="transmembrane region" description="Helical" evidence="10">
    <location>
        <begin position="239"/>
        <end position="260"/>
    </location>
</feature>
<evidence type="ECO:0000256" key="8">
    <source>
        <dbReference type="ARBA" id="ARBA00023136"/>
    </source>
</evidence>
<feature type="transmembrane region" description="Helical" evidence="10">
    <location>
        <begin position="303"/>
        <end position="327"/>
    </location>
</feature>
<feature type="transmembrane region" description="Helical" evidence="10">
    <location>
        <begin position="393"/>
        <end position="411"/>
    </location>
</feature>
<feature type="transmembrane region" description="Helical" evidence="10">
    <location>
        <begin position="460"/>
        <end position="479"/>
    </location>
</feature>
<keyword evidence="7" id="KW-0406">Ion transport</keyword>
<evidence type="ECO:0000256" key="5">
    <source>
        <dbReference type="ARBA" id="ARBA00022842"/>
    </source>
</evidence>
<comment type="subcellular location">
    <subcellularLocation>
        <location evidence="1">Membrane</location>
        <topology evidence="1">Multi-pass membrane protein</topology>
    </subcellularLocation>
</comment>
<reference evidence="13 14" key="1">
    <citation type="submission" date="2025-05" db="UniProtKB">
        <authorList>
            <consortium name="RefSeq"/>
        </authorList>
    </citation>
    <scope>IDENTIFICATION</scope>
</reference>
<keyword evidence="5" id="KW-0460">Magnesium</keyword>
<dbReference type="InterPro" id="IPR006667">
    <property type="entry name" value="SLC41_membr_dom"/>
</dbReference>
<dbReference type="PANTHER" id="PTHR16228:SF7">
    <property type="entry name" value="SLC41A_MGTE INTEGRAL MEMBRANE DOMAIN-CONTAINING PROTEIN"/>
    <property type="match status" value="1"/>
</dbReference>
<dbReference type="GeneID" id="105845605"/>
<feature type="transmembrane region" description="Helical" evidence="10">
    <location>
        <begin position="423"/>
        <end position="448"/>
    </location>
</feature>
<evidence type="ECO:0000256" key="6">
    <source>
        <dbReference type="ARBA" id="ARBA00022989"/>
    </source>
</evidence>
<evidence type="ECO:0000256" key="9">
    <source>
        <dbReference type="SAM" id="MobiDB-lite"/>
    </source>
</evidence>
<sequence length="486" mass="52969">MHDKVNNNHHHKNGDDDENSISDNEKPLLAKSLENFASYTCHEQNSADKVPEVKYGETNISHKTQLQNNNNNDQSSSKETSLLIALQIFFPFIVAGFGTVFAGLLLDYVQNWKIFKDIPEVYILVPALLGLKGNLEMTLASRLSTAANVGKMECPKRKWSIIFGNMALTQAQALVVAVLASLLAVTLGWIKSDQFSLHHGFLLCACSLVTASITSALLGALMVAVVIFSRRCGINPDNVATPIAASLGDLITLALLSVTSNSLYKIMDSHQWVSPLICGLFLLILPLWFYISHHNSYTHHILYTGWWPVILAMIISSAGGVILSNVVPNSPEIAAFSPVINGVGGNLVAVQASRLSTNLHRSSELGTLPEGIKFGFIATFCTCSVLSKTSRVLLAMCIPGHIIFLVLLSHLNTASTHPTYAFMCFYLLACFIQVGILLFTCNICVHFLWKKKHDPDNCAIPILTALGDLFGTALLTGAFKLSNLVK</sequence>
<name>A0ABM4DIY8_HYDVU</name>
<feature type="transmembrane region" description="Helical" evidence="10">
    <location>
        <begin position="82"/>
        <end position="106"/>
    </location>
</feature>
<proteinExistence type="inferred from homology"/>
<feature type="region of interest" description="Disordered" evidence="9">
    <location>
        <begin position="1"/>
        <end position="23"/>
    </location>
</feature>
<dbReference type="Gene3D" id="1.10.357.20">
    <property type="entry name" value="SLC41 divalent cation transporters, integral membrane domain"/>
    <property type="match status" value="2"/>
</dbReference>
<feature type="transmembrane region" description="Helical" evidence="10">
    <location>
        <begin position="200"/>
        <end position="227"/>
    </location>
</feature>
<dbReference type="RefSeq" id="XP_065674472.1">
    <property type="nucleotide sequence ID" value="XM_065818400.1"/>
</dbReference>
<accession>A0ABM4DIY8</accession>
<keyword evidence="3" id="KW-0813">Transport</keyword>
<evidence type="ECO:0000259" key="11">
    <source>
        <dbReference type="Pfam" id="PF01769"/>
    </source>
</evidence>
<evidence type="ECO:0000256" key="7">
    <source>
        <dbReference type="ARBA" id="ARBA00023065"/>
    </source>
</evidence>
<dbReference type="Pfam" id="PF01769">
    <property type="entry name" value="MgtE"/>
    <property type="match status" value="2"/>
</dbReference>
<evidence type="ECO:0000256" key="3">
    <source>
        <dbReference type="ARBA" id="ARBA00022448"/>
    </source>
</evidence>
<evidence type="ECO:0000313" key="13">
    <source>
        <dbReference type="RefSeq" id="XP_065674471.1"/>
    </source>
</evidence>
<organism evidence="12 14">
    <name type="scientific">Hydra vulgaris</name>
    <name type="common">Hydra</name>
    <name type="synonym">Hydra attenuata</name>
    <dbReference type="NCBI Taxonomy" id="6087"/>
    <lineage>
        <taxon>Eukaryota</taxon>
        <taxon>Metazoa</taxon>
        <taxon>Cnidaria</taxon>
        <taxon>Hydrozoa</taxon>
        <taxon>Hydroidolina</taxon>
        <taxon>Anthoathecata</taxon>
        <taxon>Aplanulata</taxon>
        <taxon>Hydridae</taxon>
        <taxon>Hydra</taxon>
    </lineage>
</organism>
<feature type="domain" description="SLC41A/MgtE integral membrane" evidence="11">
    <location>
        <begin position="338"/>
        <end position="477"/>
    </location>
</feature>
<feature type="domain" description="SLC41A/MgtE integral membrane" evidence="11">
    <location>
        <begin position="125"/>
        <end position="258"/>
    </location>
</feature>
<dbReference type="InterPro" id="IPR036739">
    <property type="entry name" value="SLC41_membr_dom_sf"/>
</dbReference>
<evidence type="ECO:0000313" key="14">
    <source>
        <dbReference type="RefSeq" id="XP_065674472.1"/>
    </source>
</evidence>
<evidence type="ECO:0000256" key="10">
    <source>
        <dbReference type="SAM" id="Phobius"/>
    </source>
</evidence>
<evidence type="ECO:0000256" key="1">
    <source>
        <dbReference type="ARBA" id="ARBA00004141"/>
    </source>
</evidence>
<evidence type="ECO:0000256" key="2">
    <source>
        <dbReference type="ARBA" id="ARBA00009749"/>
    </source>
</evidence>
<keyword evidence="8 10" id="KW-0472">Membrane</keyword>
<dbReference type="InterPro" id="IPR045349">
    <property type="entry name" value="SLC41A1-3"/>
</dbReference>
<evidence type="ECO:0000313" key="12">
    <source>
        <dbReference type="Proteomes" id="UP001652625"/>
    </source>
</evidence>
<feature type="transmembrane region" description="Helical" evidence="10">
    <location>
        <begin position="272"/>
        <end position="291"/>
    </location>
</feature>
<feature type="transmembrane region" description="Helical" evidence="10">
    <location>
        <begin position="161"/>
        <end position="188"/>
    </location>
</feature>
<evidence type="ECO:0000256" key="4">
    <source>
        <dbReference type="ARBA" id="ARBA00022692"/>
    </source>
</evidence>
<dbReference type="PANTHER" id="PTHR16228">
    <property type="entry name" value="DIVALENT CATION TRANSPORTER SOLUTE CARRIER FAMILY 41"/>
    <property type="match status" value="1"/>
</dbReference>